<dbReference type="PANTHER" id="PTHR31558:SF40">
    <property type="entry name" value="EXPRESSED PROTEIN"/>
    <property type="match status" value="1"/>
</dbReference>
<evidence type="ECO:0000313" key="2">
    <source>
        <dbReference type="Proteomes" id="UP000813463"/>
    </source>
</evidence>
<dbReference type="Proteomes" id="UP000813463">
    <property type="component" value="Chromosome 1"/>
</dbReference>
<accession>A0ABM3RIC1</accession>
<dbReference type="GeneID" id="130469864"/>
<reference evidence="3 4" key="2">
    <citation type="submission" date="2025-05" db="UniProtKB">
        <authorList>
            <consortium name="RefSeq"/>
        </authorList>
    </citation>
    <scope>IDENTIFICATION</scope>
    <source>
        <tissue evidence="3 4">Leaf</tissue>
    </source>
</reference>
<protein>
    <submittedName>
        <fullName evidence="3 4">Uncharacterized protein</fullName>
    </submittedName>
</protein>
<evidence type="ECO:0000256" key="1">
    <source>
        <dbReference type="SAM" id="Phobius"/>
    </source>
</evidence>
<feature type="transmembrane region" description="Helical" evidence="1">
    <location>
        <begin position="126"/>
        <end position="148"/>
    </location>
</feature>
<keyword evidence="1" id="KW-0472">Membrane</keyword>
<dbReference type="Gene3D" id="1.25.40.20">
    <property type="entry name" value="Ankyrin repeat-containing domain"/>
    <property type="match status" value="1"/>
</dbReference>
<keyword evidence="2" id="KW-1185">Reference proteome</keyword>
<organism evidence="2 4">
    <name type="scientific">Spinacia oleracea</name>
    <name type="common">Spinach</name>
    <dbReference type="NCBI Taxonomy" id="3562"/>
    <lineage>
        <taxon>Eukaryota</taxon>
        <taxon>Viridiplantae</taxon>
        <taxon>Streptophyta</taxon>
        <taxon>Embryophyta</taxon>
        <taxon>Tracheophyta</taxon>
        <taxon>Spermatophyta</taxon>
        <taxon>Magnoliopsida</taxon>
        <taxon>eudicotyledons</taxon>
        <taxon>Gunneridae</taxon>
        <taxon>Pentapetalae</taxon>
        <taxon>Caryophyllales</taxon>
        <taxon>Chenopodiaceae</taxon>
        <taxon>Chenopodioideae</taxon>
        <taxon>Anserineae</taxon>
        <taxon>Spinacia</taxon>
    </lineage>
</organism>
<sequence length="170" mass="19186">MLRPQAGLLIPCANGDEKALPGSWSAISPSVFRVRGETFFNDGEGISLVLYFKLSDKIDQEIPSDFIDSIKMVQTPLRVAAGYNDVEIVEVLLKWMGLEKVEPEARNMSGETPLHMAVRRMTAMKLLSCFFLMVLLWRPRLMLFSLMIRDIDSKDKHLEESCTGSSEENS</sequence>
<dbReference type="RefSeq" id="XP_056695359.1">
    <property type="nucleotide sequence ID" value="XM_056839381.1"/>
</dbReference>
<dbReference type="InterPro" id="IPR002110">
    <property type="entry name" value="Ankyrin_rpt"/>
</dbReference>
<dbReference type="RefSeq" id="XP_056692424.1">
    <property type="nucleotide sequence ID" value="XM_056836446.1"/>
</dbReference>
<keyword evidence="1" id="KW-1133">Transmembrane helix</keyword>
<evidence type="ECO:0000313" key="3">
    <source>
        <dbReference type="RefSeq" id="XP_056692424.1"/>
    </source>
</evidence>
<dbReference type="Pfam" id="PF00023">
    <property type="entry name" value="Ank"/>
    <property type="match status" value="1"/>
</dbReference>
<dbReference type="InterPro" id="IPR036770">
    <property type="entry name" value="Ankyrin_rpt-contain_sf"/>
</dbReference>
<gene>
    <name evidence="4" type="primary">LOC130469864</name>
    <name evidence="3" type="synonym">LOC130467738</name>
</gene>
<dbReference type="Proteomes" id="UP000813463">
    <property type="component" value="Chromosome 2"/>
</dbReference>
<dbReference type="PANTHER" id="PTHR31558">
    <property type="entry name" value="CW14 PROTEIN"/>
    <property type="match status" value="1"/>
</dbReference>
<evidence type="ECO:0000313" key="4">
    <source>
        <dbReference type="RefSeq" id="XP_056695359.1"/>
    </source>
</evidence>
<keyword evidence="1" id="KW-0812">Transmembrane</keyword>
<reference evidence="2" key="1">
    <citation type="journal article" date="2021" name="Nat. Commun.">
        <title>Genomic analyses provide insights into spinach domestication and the genetic basis of agronomic traits.</title>
        <authorList>
            <person name="Cai X."/>
            <person name="Sun X."/>
            <person name="Xu C."/>
            <person name="Sun H."/>
            <person name="Wang X."/>
            <person name="Ge C."/>
            <person name="Zhang Z."/>
            <person name="Wang Q."/>
            <person name="Fei Z."/>
            <person name="Jiao C."/>
            <person name="Wang Q."/>
        </authorList>
    </citation>
    <scope>NUCLEOTIDE SEQUENCE [LARGE SCALE GENOMIC DNA]</scope>
    <source>
        <strain evidence="2">cv. Varoflay</strain>
    </source>
</reference>
<proteinExistence type="predicted"/>
<name>A0ABM3RIC1_SPIOL</name>
<dbReference type="SUPFAM" id="SSF48403">
    <property type="entry name" value="Ankyrin repeat"/>
    <property type="match status" value="1"/>
</dbReference>